<comment type="caution">
    <text evidence="11">The sequence shown here is derived from an EMBL/GenBank/DDBJ whole genome shotgun (WGS) entry which is preliminary data.</text>
</comment>
<dbReference type="InterPro" id="IPR027417">
    <property type="entry name" value="P-loop_NTPase"/>
</dbReference>
<dbReference type="Pfam" id="PF00005">
    <property type="entry name" value="ABC_tran"/>
    <property type="match status" value="2"/>
</dbReference>
<evidence type="ECO:0000256" key="2">
    <source>
        <dbReference type="ARBA" id="ARBA00022448"/>
    </source>
</evidence>
<evidence type="ECO:0000256" key="5">
    <source>
        <dbReference type="ARBA" id="ARBA00022737"/>
    </source>
</evidence>
<sequence length="500" mass="55846">MQDNILEMRDITKSFFGVKVLKNAQLTVKKGQVHILLGENGAGKSTLIKILSGAYGREEGTVILDGNEMPPMPPGEVIKAGVSVIYQEFNLVPEMSVYENIFLGKEIVKGGRVDHKKEIEEAKKCMDRVGLDCSPKTLISELSVAKKQLVEIAKAISNDVKILVLDEPTAAITDKETEMLFDIIRELKKQGIGIIYISHRLSELLEIGDVCTVMRDGEYIDTVNIKDTTEDELTRLMVGRQVSFEKLENPHLKKDEVVLSVKNLNYKNLVRNVSFDLHKGEILGFAGLVGAGRTETAKTIIGDYKKDSGTVIYKGKEIGTNLSENIKNGIVYLSEDRKDEGLILMHSVAENIALPNLPKLCKPFLNRRKERSVSKDYIKSLKIKTFSELTDAKNLSGGNQQKVVIAKWLYSDADIYIFDEPTRGIDVGARDEIYNIMYDLIAKGASIIMISSDLVEVLKMSDRVVVMREGRINGIVENDGMLTQEETMKMELAEEEKHEG</sequence>
<evidence type="ECO:0000256" key="6">
    <source>
        <dbReference type="ARBA" id="ARBA00022741"/>
    </source>
</evidence>
<keyword evidence="3" id="KW-1003">Cell membrane</keyword>
<dbReference type="InterPro" id="IPR050107">
    <property type="entry name" value="ABC_carbohydrate_import_ATPase"/>
</dbReference>
<evidence type="ECO:0000256" key="1">
    <source>
        <dbReference type="ARBA" id="ARBA00004202"/>
    </source>
</evidence>
<evidence type="ECO:0000256" key="3">
    <source>
        <dbReference type="ARBA" id="ARBA00022475"/>
    </source>
</evidence>
<evidence type="ECO:0000256" key="4">
    <source>
        <dbReference type="ARBA" id="ARBA00022597"/>
    </source>
</evidence>
<dbReference type="InterPro" id="IPR003593">
    <property type="entry name" value="AAA+_ATPase"/>
</dbReference>
<keyword evidence="2" id="KW-0813">Transport</keyword>
<dbReference type="GO" id="GO:0005524">
    <property type="term" value="F:ATP binding"/>
    <property type="evidence" value="ECO:0007669"/>
    <property type="project" value="UniProtKB-KW"/>
</dbReference>
<dbReference type="InterPro" id="IPR003439">
    <property type="entry name" value="ABC_transporter-like_ATP-bd"/>
</dbReference>
<gene>
    <name evidence="12" type="ORF">DW924_10885</name>
    <name evidence="11" type="ORF">DXD84_03305</name>
</gene>
<accession>A0A3E4F8H9</accession>
<dbReference type="PROSITE" id="PS00211">
    <property type="entry name" value="ABC_TRANSPORTER_1"/>
    <property type="match status" value="1"/>
</dbReference>
<evidence type="ECO:0000313" key="13">
    <source>
        <dbReference type="Proteomes" id="UP000260664"/>
    </source>
</evidence>
<dbReference type="Proteomes" id="UP000285642">
    <property type="component" value="Unassembled WGS sequence"/>
</dbReference>
<keyword evidence="9" id="KW-0472">Membrane</keyword>
<evidence type="ECO:0000256" key="9">
    <source>
        <dbReference type="ARBA" id="ARBA00023136"/>
    </source>
</evidence>
<comment type="subcellular location">
    <subcellularLocation>
        <location evidence="1">Cell membrane</location>
        <topology evidence="1">Peripheral membrane protein</topology>
    </subcellularLocation>
</comment>
<dbReference type="FunFam" id="3.40.50.300:FF:000127">
    <property type="entry name" value="Ribose import ATP-binding protein RbsA"/>
    <property type="match status" value="1"/>
</dbReference>
<dbReference type="Gene3D" id="3.40.50.300">
    <property type="entry name" value="P-loop containing nucleotide triphosphate hydrolases"/>
    <property type="match status" value="2"/>
</dbReference>
<name>A0A3E4F8H9_9FIRM</name>
<dbReference type="GO" id="GO:0016887">
    <property type="term" value="F:ATP hydrolysis activity"/>
    <property type="evidence" value="ECO:0007669"/>
    <property type="project" value="InterPro"/>
</dbReference>
<dbReference type="GO" id="GO:0005886">
    <property type="term" value="C:plasma membrane"/>
    <property type="evidence" value="ECO:0007669"/>
    <property type="project" value="UniProtKB-SubCell"/>
</dbReference>
<dbReference type="AlphaFoldDB" id="A0A3E4F8H9"/>
<organism evidence="11 13">
    <name type="scientific">Dorea formicigenerans</name>
    <dbReference type="NCBI Taxonomy" id="39486"/>
    <lineage>
        <taxon>Bacteria</taxon>
        <taxon>Bacillati</taxon>
        <taxon>Bacillota</taxon>
        <taxon>Clostridia</taxon>
        <taxon>Lachnospirales</taxon>
        <taxon>Lachnospiraceae</taxon>
        <taxon>Dorea</taxon>
    </lineage>
</organism>
<keyword evidence="5" id="KW-0677">Repeat</keyword>
<feature type="domain" description="ABC transporter" evidence="10">
    <location>
        <begin position="252"/>
        <end position="494"/>
    </location>
</feature>
<dbReference type="EMBL" id="QSFS01000011">
    <property type="protein sequence ID" value="RHA68508.1"/>
    <property type="molecule type" value="Genomic_DNA"/>
</dbReference>
<keyword evidence="4" id="KW-0762">Sugar transport</keyword>
<protein>
    <submittedName>
        <fullName evidence="11">Sugar ABC transporter ATP-binding protein</fullName>
    </submittedName>
</protein>
<dbReference type="RefSeq" id="WP_117494447.1">
    <property type="nucleotide sequence ID" value="NZ_AP031430.1"/>
</dbReference>
<keyword evidence="8" id="KW-1278">Translocase</keyword>
<dbReference type="InterPro" id="IPR017871">
    <property type="entry name" value="ABC_transporter-like_CS"/>
</dbReference>
<keyword evidence="6" id="KW-0547">Nucleotide-binding</keyword>
<dbReference type="PANTHER" id="PTHR43790">
    <property type="entry name" value="CARBOHYDRATE TRANSPORT ATP-BINDING PROTEIN MG119-RELATED"/>
    <property type="match status" value="1"/>
</dbReference>
<evidence type="ECO:0000256" key="8">
    <source>
        <dbReference type="ARBA" id="ARBA00022967"/>
    </source>
</evidence>
<reference evidence="13 14" key="1">
    <citation type="submission" date="2018-08" db="EMBL/GenBank/DDBJ databases">
        <title>A genome reference for cultivated species of the human gut microbiota.</title>
        <authorList>
            <person name="Zou Y."/>
            <person name="Xue W."/>
            <person name="Luo G."/>
        </authorList>
    </citation>
    <scope>NUCLEOTIDE SEQUENCE [LARGE SCALE GENOMIC DNA]</scope>
    <source>
        <strain evidence="12 14">AM42-8</strain>
        <strain evidence="11 13">TM09-19AC</strain>
    </source>
</reference>
<evidence type="ECO:0000313" key="11">
    <source>
        <dbReference type="EMBL" id="RGI85739.1"/>
    </source>
</evidence>
<evidence type="ECO:0000259" key="10">
    <source>
        <dbReference type="PROSITE" id="PS50893"/>
    </source>
</evidence>
<dbReference type="PANTHER" id="PTHR43790:SF3">
    <property type="entry name" value="D-ALLOSE IMPORT ATP-BINDING PROTEIN ALSA-RELATED"/>
    <property type="match status" value="1"/>
</dbReference>
<keyword evidence="7 11" id="KW-0067">ATP-binding</keyword>
<evidence type="ECO:0000256" key="7">
    <source>
        <dbReference type="ARBA" id="ARBA00022840"/>
    </source>
</evidence>
<dbReference type="PROSITE" id="PS50893">
    <property type="entry name" value="ABC_TRANSPORTER_2"/>
    <property type="match status" value="2"/>
</dbReference>
<evidence type="ECO:0000313" key="14">
    <source>
        <dbReference type="Proteomes" id="UP000285642"/>
    </source>
</evidence>
<evidence type="ECO:0000313" key="12">
    <source>
        <dbReference type="EMBL" id="RHA68508.1"/>
    </source>
</evidence>
<dbReference type="CDD" id="cd03216">
    <property type="entry name" value="ABC_Carb_Monos_I"/>
    <property type="match status" value="1"/>
</dbReference>
<dbReference type="SUPFAM" id="SSF52540">
    <property type="entry name" value="P-loop containing nucleoside triphosphate hydrolases"/>
    <property type="match status" value="2"/>
</dbReference>
<dbReference type="EMBL" id="QSOI01000003">
    <property type="protein sequence ID" value="RGI85739.1"/>
    <property type="molecule type" value="Genomic_DNA"/>
</dbReference>
<dbReference type="Proteomes" id="UP000260664">
    <property type="component" value="Unassembled WGS sequence"/>
</dbReference>
<dbReference type="CDD" id="cd03215">
    <property type="entry name" value="ABC_Carb_Monos_II"/>
    <property type="match status" value="1"/>
</dbReference>
<feature type="domain" description="ABC transporter" evidence="10">
    <location>
        <begin position="6"/>
        <end position="241"/>
    </location>
</feature>
<proteinExistence type="predicted"/>
<dbReference type="SMART" id="SM00382">
    <property type="entry name" value="AAA"/>
    <property type="match status" value="2"/>
</dbReference>